<dbReference type="EMBL" id="JASBWT010000001">
    <property type="protein sequence ID" value="KAJ9109338.1"/>
    <property type="molecule type" value="Genomic_DNA"/>
</dbReference>
<comment type="caution">
    <text evidence="1">The sequence shown here is derived from an EMBL/GenBank/DDBJ whole genome shotgun (WGS) entry which is preliminary data.</text>
</comment>
<reference evidence="1" key="1">
    <citation type="submission" date="2023-04" db="EMBL/GenBank/DDBJ databases">
        <title>Draft Genome sequencing of Naganishia species isolated from polar environments using Oxford Nanopore Technology.</title>
        <authorList>
            <person name="Leo P."/>
            <person name="Venkateswaran K."/>
        </authorList>
    </citation>
    <scope>NUCLEOTIDE SEQUENCE</scope>
    <source>
        <strain evidence="1">MNA-CCFEE 5423</strain>
    </source>
</reference>
<accession>A0ACC2WD73</accession>
<keyword evidence="2" id="KW-1185">Reference proteome</keyword>
<organism evidence="1 2">
    <name type="scientific">Naganishia friedmannii</name>
    <dbReference type="NCBI Taxonomy" id="89922"/>
    <lineage>
        <taxon>Eukaryota</taxon>
        <taxon>Fungi</taxon>
        <taxon>Dikarya</taxon>
        <taxon>Basidiomycota</taxon>
        <taxon>Agaricomycotina</taxon>
        <taxon>Tremellomycetes</taxon>
        <taxon>Filobasidiales</taxon>
        <taxon>Filobasidiaceae</taxon>
        <taxon>Naganishia</taxon>
    </lineage>
</organism>
<protein>
    <submittedName>
        <fullName evidence="1">Uncharacterized protein</fullName>
    </submittedName>
</protein>
<evidence type="ECO:0000313" key="2">
    <source>
        <dbReference type="Proteomes" id="UP001227268"/>
    </source>
</evidence>
<dbReference type="Proteomes" id="UP001227268">
    <property type="component" value="Unassembled WGS sequence"/>
</dbReference>
<gene>
    <name evidence="1" type="ORF">QFC21_000667</name>
</gene>
<evidence type="ECO:0000313" key="1">
    <source>
        <dbReference type="EMBL" id="KAJ9109338.1"/>
    </source>
</evidence>
<sequence length="150" mass="17162">MAPPEKESTICRPEHTYYCMAVLEAELGNKETPDPDDYLTAEEKEASVSLLTPFRPTTDPLDWQIGLHGIHITFHVSGRRYSGTYLPDVMPAQGWNKVQAIQSLCRKAGYRGTVEPQGEVWRGIELKTYTSEKCARDWRDYRAWREGGRV</sequence>
<name>A0ACC2WD73_9TREE</name>
<proteinExistence type="predicted"/>